<reference evidence="1 2" key="1">
    <citation type="journal article" date="2018" name="BMC Genomics">
        <title>The genome of Naegleria lovaniensis, the basis for a comparative approach to unravel pathogenicity factors of the human pathogenic amoeba N. fowleri.</title>
        <authorList>
            <person name="Liechti N."/>
            <person name="Schurch N."/>
            <person name="Bruggmann R."/>
            <person name="Wittwer M."/>
        </authorList>
    </citation>
    <scope>NUCLEOTIDE SEQUENCE [LARGE SCALE GENOMIC DNA]</scope>
    <source>
        <strain evidence="1 2">ATCC 30569</strain>
    </source>
</reference>
<name>A0AA88GG21_NAELO</name>
<evidence type="ECO:0000313" key="1">
    <source>
        <dbReference type="EMBL" id="KAG2374815.1"/>
    </source>
</evidence>
<comment type="caution">
    <text evidence="1">The sequence shown here is derived from an EMBL/GenBank/DDBJ whole genome shotgun (WGS) entry which is preliminary data.</text>
</comment>
<dbReference type="Proteomes" id="UP000816034">
    <property type="component" value="Unassembled WGS sequence"/>
</dbReference>
<organism evidence="1 2">
    <name type="scientific">Naegleria lovaniensis</name>
    <name type="common">Amoeba</name>
    <dbReference type="NCBI Taxonomy" id="51637"/>
    <lineage>
        <taxon>Eukaryota</taxon>
        <taxon>Discoba</taxon>
        <taxon>Heterolobosea</taxon>
        <taxon>Tetramitia</taxon>
        <taxon>Eutetramitia</taxon>
        <taxon>Vahlkampfiidae</taxon>
        <taxon>Naegleria</taxon>
    </lineage>
</organism>
<dbReference type="EMBL" id="PYSW02000043">
    <property type="protein sequence ID" value="KAG2374815.1"/>
    <property type="molecule type" value="Genomic_DNA"/>
</dbReference>
<dbReference type="RefSeq" id="XP_044543989.1">
    <property type="nucleotide sequence ID" value="XM_044686116.1"/>
</dbReference>
<protein>
    <submittedName>
        <fullName evidence="1">Uncharacterized protein</fullName>
    </submittedName>
</protein>
<accession>A0AA88GG21</accession>
<proteinExistence type="predicted"/>
<keyword evidence="2" id="KW-1185">Reference proteome</keyword>
<gene>
    <name evidence="1" type="ORF">C9374_010559</name>
</gene>
<dbReference type="AlphaFoldDB" id="A0AA88GG21"/>
<evidence type="ECO:0000313" key="2">
    <source>
        <dbReference type="Proteomes" id="UP000816034"/>
    </source>
</evidence>
<sequence length="790" mass="90603">MKRTGSNSIVQQLISHNSSNTSSLTKTTRQYYSYNNRYVFNSSPSSKSNNIIFNNWIMKDVVPNSKLFGNTITFGQIRCYTTTNWLKEKEASTNDSDGTNTSAPSSEQITLDLTDCKNEWVAKLARERSGFISISSDMQRRLEGEICEWLRMERANPKYDYLRNLQDPTKMKKLETLIGSNIELPIFEQADLVPKYFDPKAKYLFTRQRFDILKRVVSGEKGFVFSGPYGISKSYALYLIAAYAFVNSIPVLYIPKCAIWKNCYFSNQKHGANQYLLESFLSLNNDILSPSVLSELEQSDNIVYYLSRQVAQNKPVFYLFDEHHELFIPDTKGNIIATEPYFQDFIKWTGSTDGSKTMTIYCGSGHSTFEDYLPVGESTKIVKIVPPTATEFETLVADFGLDPSDKRIEFVTGRTPRILKNLAYFLRDKDGTDDDFNNFINSSWNNYISRLSNMYKKLTVQGKKSFFSTAEGLFTLALHSGRPTKVDSIVYDQGLLYKDSSEKLFIVNEPAKRCLFEFYCFHFPISGIPASISASKKGALFKQYLLMQEFSIEKHVGTFYTTNNKNIPIQQTISYEINTHQSLSLTDMRVLDAINYPKGTGVLFVPESKIFPSFDYAIIMYCGEKVEIILKQTTISTVDSHYCHNTSCKMTDLSNLLTPQYYIEKGQAMLSKSLKVPKPYLFSLLELILRGVINERKVNSEEVTVEKKEKDGTKKLLTLNLEPNKQQLHFIDKKNTLVKSITYGDIQFTWHYVYESGTDGSHQSVKKVKENGILYRNRQEIAERMKVFFK</sequence>
<dbReference type="GeneID" id="68103013"/>